<keyword evidence="2" id="KW-0472">Membrane</keyword>
<protein>
    <recommendedName>
        <fullName evidence="5">PGR5-like protein 1A, chloroplastic</fullName>
    </recommendedName>
</protein>
<accession>A0ABR2YNR8</accession>
<proteinExistence type="predicted"/>
<gene>
    <name evidence="3" type="ORF">WJX75_001245</name>
</gene>
<sequence>MQVRAQASLSGQASCSSRKLQPLTLQRLPGSAANKLWHRISRAQRQSLIVRAADDKKSGIGAVVDKVKDALPSLEDIVDENILDYCTLDKSGSRPKSRKSLGEKEQDFLEALRAFYYEEAPTMSNEEFDNLKEELLWAGSKVAILSSTEQRFLEASLAFQAGKPIVSDEEYDTLKDQLRKKNSKVVQQGPRCSIRSRRIYSDAVPDYLKMTLLNLPAAIFTLVLLFSIDDLTGFEITKLVELPEPYGIFVVWGFVLPLTYIISSSLTNIALKDFLILKGPCPNCLTEVQTYFGDILTVKGSRETNLVQCGNCKAKITVDAAKRSMIISEMPGPSGPSSAPKKQPSTA</sequence>
<evidence type="ECO:0000313" key="4">
    <source>
        <dbReference type="Proteomes" id="UP001491310"/>
    </source>
</evidence>
<feature type="transmembrane region" description="Helical" evidence="2">
    <location>
        <begin position="207"/>
        <end position="228"/>
    </location>
</feature>
<evidence type="ECO:0008006" key="5">
    <source>
        <dbReference type="Google" id="ProtNLM"/>
    </source>
</evidence>
<dbReference type="EMBL" id="JALJOT010000007">
    <property type="protein sequence ID" value="KAK9908673.1"/>
    <property type="molecule type" value="Genomic_DNA"/>
</dbReference>
<dbReference type="PANTHER" id="PTHR31032:SF1">
    <property type="entry name" value="PGR5-LIKE PROTEIN 1B, CHLOROPLASTIC"/>
    <property type="match status" value="1"/>
</dbReference>
<evidence type="ECO:0000256" key="2">
    <source>
        <dbReference type="SAM" id="Phobius"/>
    </source>
</evidence>
<comment type="caution">
    <text evidence="3">The sequence shown here is derived from an EMBL/GenBank/DDBJ whole genome shotgun (WGS) entry which is preliminary data.</text>
</comment>
<evidence type="ECO:0000313" key="3">
    <source>
        <dbReference type="EMBL" id="KAK9908673.1"/>
    </source>
</evidence>
<keyword evidence="4" id="KW-1185">Reference proteome</keyword>
<name>A0ABR2YNR8_9CHLO</name>
<dbReference type="Proteomes" id="UP001491310">
    <property type="component" value="Unassembled WGS sequence"/>
</dbReference>
<keyword evidence="2" id="KW-0812">Transmembrane</keyword>
<organism evidence="3 4">
    <name type="scientific">Coccomyxa subellipsoidea</name>
    <dbReference type="NCBI Taxonomy" id="248742"/>
    <lineage>
        <taxon>Eukaryota</taxon>
        <taxon>Viridiplantae</taxon>
        <taxon>Chlorophyta</taxon>
        <taxon>core chlorophytes</taxon>
        <taxon>Trebouxiophyceae</taxon>
        <taxon>Trebouxiophyceae incertae sedis</taxon>
        <taxon>Coccomyxaceae</taxon>
        <taxon>Coccomyxa</taxon>
    </lineage>
</organism>
<dbReference type="PANTHER" id="PTHR31032">
    <property type="entry name" value="PGR5-LIKE PROTEIN 1B, CHLOROPLASTIC"/>
    <property type="match status" value="1"/>
</dbReference>
<feature type="transmembrane region" description="Helical" evidence="2">
    <location>
        <begin position="248"/>
        <end position="271"/>
    </location>
</feature>
<feature type="region of interest" description="Disordered" evidence="1">
    <location>
        <begin position="328"/>
        <end position="347"/>
    </location>
</feature>
<keyword evidence="2" id="KW-1133">Transmembrane helix</keyword>
<dbReference type="InterPro" id="IPR039987">
    <property type="entry name" value="PGRL1"/>
</dbReference>
<evidence type="ECO:0000256" key="1">
    <source>
        <dbReference type="SAM" id="MobiDB-lite"/>
    </source>
</evidence>
<reference evidence="3 4" key="1">
    <citation type="journal article" date="2024" name="Nat. Commun.">
        <title>Phylogenomics reveals the evolutionary origins of lichenization in chlorophyte algae.</title>
        <authorList>
            <person name="Puginier C."/>
            <person name="Libourel C."/>
            <person name="Otte J."/>
            <person name="Skaloud P."/>
            <person name="Haon M."/>
            <person name="Grisel S."/>
            <person name="Petersen M."/>
            <person name="Berrin J.G."/>
            <person name="Delaux P.M."/>
            <person name="Dal Grande F."/>
            <person name="Keller J."/>
        </authorList>
    </citation>
    <scope>NUCLEOTIDE SEQUENCE [LARGE SCALE GENOMIC DNA]</scope>
    <source>
        <strain evidence="3 4">SAG 216-7</strain>
    </source>
</reference>